<evidence type="ECO:0000259" key="2">
    <source>
        <dbReference type="Pfam" id="PF21697"/>
    </source>
</evidence>
<dbReference type="Proteomes" id="UP000033632">
    <property type="component" value="Unassembled WGS sequence"/>
</dbReference>
<gene>
    <name evidence="3" type="ORF">VE25_05515</name>
</gene>
<dbReference type="EMBL" id="JZEX01000058">
    <property type="protein sequence ID" value="KKB12796.1"/>
    <property type="molecule type" value="Genomic_DNA"/>
</dbReference>
<dbReference type="PANTHER" id="PTHR30005">
    <property type="entry name" value="EXOPOLYPHOSPHATASE"/>
    <property type="match status" value="1"/>
</dbReference>
<dbReference type="InterPro" id="IPR043129">
    <property type="entry name" value="ATPase_NBD"/>
</dbReference>
<dbReference type="InterPro" id="IPR048951">
    <property type="entry name" value="Ppx_C"/>
</dbReference>
<dbReference type="Gene3D" id="3.30.420.40">
    <property type="match status" value="1"/>
</dbReference>
<dbReference type="InterPro" id="IPR003695">
    <property type="entry name" value="Ppx_GppA_N"/>
</dbReference>
<proteinExistence type="predicted"/>
<dbReference type="PATRIC" id="fig|443610.3.peg.3655"/>
<dbReference type="Gene3D" id="1.10.3210.10">
    <property type="entry name" value="Hypothetical protein af1432"/>
    <property type="match status" value="1"/>
</dbReference>
<keyword evidence="4" id="KW-1185">Reference proteome</keyword>
<dbReference type="PANTHER" id="PTHR30005:SF0">
    <property type="entry name" value="RETROGRADE REGULATION PROTEIN 2"/>
    <property type="match status" value="1"/>
</dbReference>
<feature type="domain" description="Ppx/GppA phosphatase N-terminal" evidence="1">
    <location>
        <begin position="36"/>
        <end position="317"/>
    </location>
</feature>
<evidence type="ECO:0000259" key="1">
    <source>
        <dbReference type="Pfam" id="PF02541"/>
    </source>
</evidence>
<dbReference type="AlphaFoldDB" id="A0A0F5FV89"/>
<dbReference type="OrthoDB" id="3698573at2"/>
<reference evidence="3 4" key="1">
    <citation type="submission" date="2015-03" db="EMBL/GenBank/DDBJ databases">
        <authorList>
            <person name="Hassan Y.I."/>
            <person name="Lepp D."/>
            <person name="Li X.-Z."/>
            <person name="Zhou T."/>
        </authorList>
    </citation>
    <scope>NUCLEOTIDE SEQUENCE [LARGE SCALE GENOMIC DNA]</scope>
    <source>
        <strain evidence="3 4">BD-c194</strain>
    </source>
</reference>
<protein>
    <submittedName>
        <fullName evidence="3">Uncharacterized protein</fullName>
    </submittedName>
</protein>
<dbReference type="GO" id="GO:0016462">
    <property type="term" value="F:pyrophosphatase activity"/>
    <property type="evidence" value="ECO:0007669"/>
    <property type="project" value="TreeGrafter"/>
</dbReference>
<dbReference type="SUPFAM" id="SSF53067">
    <property type="entry name" value="Actin-like ATPase domain"/>
    <property type="match status" value="2"/>
</dbReference>
<dbReference type="Gene3D" id="3.30.420.150">
    <property type="entry name" value="Exopolyphosphatase. Domain 2"/>
    <property type="match status" value="1"/>
</dbReference>
<evidence type="ECO:0000313" key="3">
    <source>
        <dbReference type="EMBL" id="KKB12796.1"/>
    </source>
</evidence>
<dbReference type="RefSeq" id="WP_046107593.1">
    <property type="nucleotide sequence ID" value="NZ_JZEX01000058.1"/>
</dbReference>
<organism evidence="3 4">
    <name type="scientific">Devosia geojensis</name>
    <dbReference type="NCBI Taxonomy" id="443610"/>
    <lineage>
        <taxon>Bacteria</taxon>
        <taxon>Pseudomonadati</taxon>
        <taxon>Pseudomonadota</taxon>
        <taxon>Alphaproteobacteria</taxon>
        <taxon>Hyphomicrobiales</taxon>
        <taxon>Devosiaceae</taxon>
        <taxon>Devosia</taxon>
    </lineage>
</organism>
<dbReference type="Pfam" id="PF02541">
    <property type="entry name" value="Ppx-GppA"/>
    <property type="match status" value="1"/>
</dbReference>
<evidence type="ECO:0000313" key="4">
    <source>
        <dbReference type="Proteomes" id="UP000033632"/>
    </source>
</evidence>
<dbReference type="InterPro" id="IPR050273">
    <property type="entry name" value="GppA/Ppx_hydrolase"/>
</dbReference>
<accession>A0A0F5FV89</accession>
<feature type="domain" description="Exopolyphosphatase C-terminal" evidence="2">
    <location>
        <begin position="325"/>
        <end position="510"/>
    </location>
</feature>
<sequence>MNQYWGVDADPTAQGRIKGARPVAVLDIGSNSVRLVVYERHARSLTPLYNEKSACALGRGMAANGRLADENVERALTAIKRFALVARLMRAGQVHILATSAVRDASNRDEFVAAVEAIMDAPVNVLSGEQEAHYAALGVVAGYPEFSGMVGDLGGGSLELSTIADGVDTNGETYELGVIRLQDDSGGSPVKAASIVRSRLKSASLDANLRDGTFCAIGGTWRTLAKIHQSLADYPLHMVQHYTVPAESMIKLCNEIVSAGGSNKSYPGSDHASSSRRELVPFGAAVMGEVLKAGKFRQVAFSALGVREGYLYSLLDRSEQKIDPLLQGAEEMSVLRSRSPAHARDLIEFTGKYVAVAGLAETAEEARLRHVACLLADIGWRAHPDYRAEQSIDTVAYSSLSGIDHPGRAFLSEVLAVRYAGIKRKGVDRPLFSLSSSEDGNRARLIGALFRVAYPMSAAMPGVLPRVGFRVDDETIVLDLPRDLAFLDGEHLRGRLEQFAGVAGFKASVVNVA</sequence>
<dbReference type="CDD" id="cd24052">
    <property type="entry name" value="ASKHA_NBD_HpPPX-GppA-like"/>
    <property type="match status" value="1"/>
</dbReference>
<comment type="caution">
    <text evidence="3">The sequence shown here is derived from an EMBL/GenBank/DDBJ whole genome shotgun (WGS) entry which is preliminary data.</text>
</comment>
<dbReference type="SUPFAM" id="SSF109604">
    <property type="entry name" value="HD-domain/PDEase-like"/>
    <property type="match status" value="1"/>
</dbReference>
<dbReference type="STRING" id="443610.VE25_05515"/>
<name>A0A0F5FV89_9HYPH</name>
<dbReference type="Pfam" id="PF21697">
    <property type="entry name" value="Ppx_C"/>
    <property type="match status" value="1"/>
</dbReference>